<reference evidence="1 2" key="1">
    <citation type="submission" date="2019-08" db="EMBL/GenBank/DDBJ databases">
        <title>Genome of Vicingus serpentipes NCIMB 15042.</title>
        <authorList>
            <person name="Bowman J.P."/>
        </authorList>
    </citation>
    <scope>NUCLEOTIDE SEQUENCE [LARGE SCALE GENOMIC DNA]</scope>
    <source>
        <strain evidence="1 2">NCIMB 15042</strain>
    </source>
</reference>
<sequence>MNKRLTFYQFLTVLTVFFFSIKLSAQTTYYVNDGSLAGDIYTTAVGNNANPGTAAAPFATLTYVVNTIGLSSGDTVFIDAGSFNQTDKNLVFNFNNTHFIGAGSSLTVFNNQAASADANRWATITGSNISVKDLTITQYNFGTSDGTAIYVNGASNLLIQNVLTDENKPGGGGSSIYITNSSSVTLLGGGANCNTAVSLTGGGVKIEGAGNLVSFEDYSFSNNSKDYEGGSGLHIAGTATTVVTVTNSIFADNRNQGAEGGGAIFISGSVLNVTGTCFSDNEGYYTSGPMYGGAIAVARGAQVNLSNCSFTNNTIGSSGKGGAIGVNTSFAGSGSAVIVNIDSCSFSGNTCGEGSDVYGRVGSSNAVTININECTFSGTSLDIRDDNTASINIQNSGNPSATGAGINKLNTTAALSTPNTTCPVLVGSCYPPLCTNPTPTGDATQTFCVADSPIVNNLSAAGGLVVWYDDPTAGSAYTGTEALVDGQTYYASDDAAVCAPSVPRLAVLVNLSDTASPTTSAVNQV</sequence>
<protein>
    <recommendedName>
        <fullName evidence="3">Ig-like domain-containing protein</fullName>
    </recommendedName>
</protein>
<evidence type="ECO:0000313" key="1">
    <source>
        <dbReference type="EMBL" id="TXB66604.1"/>
    </source>
</evidence>
<feature type="non-terminal residue" evidence="1">
    <location>
        <position position="525"/>
    </location>
</feature>
<dbReference type="Proteomes" id="UP000321721">
    <property type="component" value="Unassembled WGS sequence"/>
</dbReference>
<proteinExistence type="predicted"/>
<dbReference type="AlphaFoldDB" id="A0A5C6RWY7"/>
<dbReference type="Gene3D" id="2.160.20.10">
    <property type="entry name" value="Single-stranded right-handed beta-helix, Pectin lyase-like"/>
    <property type="match status" value="1"/>
</dbReference>
<accession>A0A5C6RWY7</accession>
<dbReference type="SUPFAM" id="SSF51126">
    <property type="entry name" value="Pectin lyase-like"/>
    <property type="match status" value="1"/>
</dbReference>
<organism evidence="1 2">
    <name type="scientific">Vicingus serpentipes</name>
    <dbReference type="NCBI Taxonomy" id="1926625"/>
    <lineage>
        <taxon>Bacteria</taxon>
        <taxon>Pseudomonadati</taxon>
        <taxon>Bacteroidota</taxon>
        <taxon>Flavobacteriia</taxon>
        <taxon>Flavobacteriales</taxon>
        <taxon>Vicingaceae</taxon>
        <taxon>Vicingus</taxon>
    </lineage>
</organism>
<evidence type="ECO:0008006" key="3">
    <source>
        <dbReference type="Google" id="ProtNLM"/>
    </source>
</evidence>
<evidence type="ECO:0000313" key="2">
    <source>
        <dbReference type="Proteomes" id="UP000321721"/>
    </source>
</evidence>
<dbReference type="OrthoDB" id="9805017at2"/>
<dbReference type="InterPro" id="IPR012334">
    <property type="entry name" value="Pectin_lyas_fold"/>
</dbReference>
<gene>
    <name evidence="1" type="ORF">FRY74_00005</name>
</gene>
<dbReference type="InterPro" id="IPR011050">
    <property type="entry name" value="Pectin_lyase_fold/virulence"/>
</dbReference>
<dbReference type="EMBL" id="VOOS01000001">
    <property type="protein sequence ID" value="TXB66604.1"/>
    <property type="molecule type" value="Genomic_DNA"/>
</dbReference>
<keyword evidence="2" id="KW-1185">Reference proteome</keyword>
<name>A0A5C6RWY7_9FLAO</name>
<dbReference type="RefSeq" id="WP_147097389.1">
    <property type="nucleotide sequence ID" value="NZ_VOOS01000001.1"/>
</dbReference>
<comment type="caution">
    <text evidence="1">The sequence shown here is derived from an EMBL/GenBank/DDBJ whole genome shotgun (WGS) entry which is preliminary data.</text>
</comment>